<proteinExistence type="predicted"/>
<reference evidence="3 4" key="1">
    <citation type="submission" date="2019-11" db="EMBL/GenBank/DDBJ databases">
        <authorList>
            <person name="Holert J."/>
        </authorList>
    </citation>
    <scope>NUCLEOTIDE SEQUENCE [LARGE SCALE GENOMIC DNA]</scope>
    <source>
        <strain evidence="3">SB11_3</strain>
    </source>
</reference>
<evidence type="ECO:0000313" key="3">
    <source>
        <dbReference type="EMBL" id="CAA0122899.1"/>
    </source>
</evidence>
<evidence type="ECO:0000313" key="4">
    <source>
        <dbReference type="Proteomes" id="UP000441399"/>
    </source>
</evidence>
<evidence type="ECO:0008006" key="5">
    <source>
        <dbReference type="Google" id="ProtNLM"/>
    </source>
</evidence>
<name>A0A5S9QVG2_9GAMM</name>
<sequence>MTTTKNHSKRHQLITKIHIAKSQLALDDDTYRALLKNTVGKTSCRNMQFGELYQVYEAMKAKGFKPKPTNTQRRGEKSPPSRGQQIDKIRALWITLGQQNNITDASEAALLAWVKRQTSRLNGGLGVDSLEWLQRDPHMTNRILESLKQWQKRLQANAAKKGKE</sequence>
<keyword evidence="4" id="KW-1185">Reference proteome</keyword>
<feature type="compositionally biased region" description="Basic and acidic residues" evidence="1">
    <location>
        <begin position="73"/>
        <end position="84"/>
    </location>
</feature>
<protein>
    <recommendedName>
        <fullName evidence="5">Regulatory protein GemA</fullName>
    </recommendedName>
</protein>
<feature type="region of interest" description="Disordered" evidence="1">
    <location>
        <begin position="63"/>
        <end position="84"/>
    </location>
</feature>
<dbReference type="Pfam" id="PF06252">
    <property type="entry name" value="GemA"/>
    <property type="match status" value="1"/>
</dbReference>
<evidence type="ECO:0000256" key="1">
    <source>
        <dbReference type="SAM" id="MobiDB-lite"/>
    </source>
</evidence>
<organism evidence="3 4">
    <name type="scientific">BD1-7 clade bacterium</name>
    <dbReference type="NCBI Taxonomy" id="2029982"/>
    <lineage>
        <taxon>Bacteria</taxon>
        <taxon>Pseudomonadati</taxon>
        <taxon>Pseudomonadota</taxon>
        <taxon>Gammaproteobacteria</taxon>
        <taxon>Cellvibrionales</taxon>
        <taxon>Spongiibacteraceae</taxon>
        <taxon>BD1-7 clade</taxon>
    </lineage>
</organism>
<dbReference type="OrthoDB" id="7360086at2"/>
<dbReference type="AlphaFoldDB" id="A0A5S9QVG2"/>
<dbReference type="Proteomes" id="UP000441399">
    <property type="component" value="Unassembled WGS sequence"/>
</dbReference>
<evidence type="ECO:0000313" key="2">
    <source>
        <dbReference type="EMBL" id="CAA0097745.1"/>
    </source>
</evidence>
<gene>
    <name evidence="3" type="ORF">OPDIPICF_02716</name>
    <name evidence="2" type="ORF">OPDIPICF_04136</name>
</gene>
<accession>A0A5S9QVG2</accession>
<dbReference type="EMBL" id="CACSIO010000045">
    <property type="protein sequence ID" value="CAA0122899.1"/>
    <property type="molecule type" value="Genomic_DNA"/>
</dbReference>
<dbReference type="EMBL" id="CACSIO010000004">
    <property type="protein sequence ID" value="CAA0097745.1"/>
    <property type="molecule type" value="Genomic_DNA"/>
</dbReference>
<dbReference type="InterPro" id="IPR009363">
    <property type="entry name" value="Phage_Mu_Gp16"/>
</dbReference>